<reference evidence="2" key="1">
    <citation type="submission" date="2021-03" db="UniProtKB">
        <authorList>
            <consortium name="EnsemblPlants"/>
        </authorList>
    </citation>
    <scope>IDENTIFICATION</scope>
</reference>
<evidence type="ECO:0000313" key="2">
    <source>
        <dbReference type="EnsemblPlants" id="cds.evm.model.ctgX17.5"/>
    </source>
</evidence>
<dbReference type="Gramene" id="evm.model.ctgX17.5">
    <property type="protein sequence ID" value="cds.evm.model.ctgX17.5"/>
    <property type="gene ID" value="evm.TU.ctgX17.5"/>
</dbReference>
<feature type="region of interest" description="Disordered" evidence="1">
    <location>
        <begin position="1"/>
        <end position="37"/>
    </location>
</feature>
<keyword evidence="3" id="KW-1185">Reference proteome</keyword>
<name>A0A803QRS8_CANSA</name>
<evidence type="ECO:0000256" key="1">
    <source>
        <dbReference type="SAM" id="MobiDB-lite"/>
    </source>
</evidence>
<organism evidence="2 3">
    <name type="scientific">Cannabis sativa</name>
    <name type="common">Hemp</name>
    <name type="synonym">Marijuana</name>
    <dbReference type="NCBI Taxonomy" id="3483"/>
    <lineage>
        <taxon>Eukaryota</taxon>
        <taxon>Viridiplantae</taxon>
        <taxon>Streptophyta</taxon>
        <taxon>Embryophyta</taxon>
        <taxon>Tracheophyta</taxon>
        <taxon>Spermatophyta</taxon>
        <taxon>Magnoliopsida</taxon>
        <taxon>eudicotyledons</taxon>
        <taxon>Gunneridae</taxon>
        <taxon>Pentapetalae</taxon>
        <taxon>rosids</taxon>
        <taxon>fabids</taxon>
        <taxon>Rosales</taxon>
        <taxon>Cannabaceae</taxon>
        <taxon>Cannabis</taxon>
    </lineage>
</organism>
<evidence type="ECO:0000313" key="3">
    <source>
        <dbReference type="Proteomes" id="UP000596661"/>
    </source>
</evidence>
<accession>A0A803QRS8</accession>
<proteinExistence type="predicted"/>
<feature type="compositionally biased region" description="Polar residues" evidence="1">
    <location>
        <begin position="13"/>
        <end position="26"/>
    </location>
</feature>
<dbReference type="Proteomes" id="UP000596661">
    <property type="component" value="Unassembled WGS sequence"/>
</dbReference>
<protein>
    <submittedName>
        <fullName evidence="2">Uncharacterized protein</fullName>
    </submittedName>
</protein>
<dbReference type="EnsemblPlants" id="evm.model.ctgX17.5">
    <property type="protein sequence ID" value="cds.evm.model.ctgX17.5"/>
    <property type="gene ID" value="evm.TU.ctgX17.5"/>
</dbReference>
<sequence>MLAAQVSSSSSSNFQNSDENLNTLSHPSPRRGGCALMAIDNHPSASSQLGSESSTLLTIWGHACHSINASLT</sequence>
<dbReference type="AlphaFoldDB" id="A0A803QRS8"/>